<dbReference type="OrthoDB" id="7840740at2"/>
<keyword evidence="1" id="KW-0031">Aminopeptidase</keyword>
<organism evidence="1 2">
    <name type="scientific">Gemmobacter aquatilis</name>
    <dbReference type="NCBI Taxonomy" id="933059"/>
    <lineage>
        <taxon>Bacteria</taxon>
        <taxon>Pseudomonadati</taxon>
        <taxon>Pseudomonadota</taxon>
        <taxon>Alphaproteobacteria</taxon>
        <taxon>Rhodobacterales</taxon>
        <taxon>Paracoccaceae</taxon>
        <taxon>Gemmobacter</taxon>
    </lineage>
</organism>
<sequence length="234" mass="25021">MEVLWDRAPLWLGHLPGAGQDLVIAFSSIGHDPARLPAPEFRATATAGGRPALFVADASRSWANAPDFVPALHHAVTVLRARQPIARIVTLGLSMGGFCALAAAEVLAADCAIAISPQFSVDPARMPDETRWAEWAGRIARFTYPQAPLPARAVLCHGMEDDAAQALAFPARTGIDHFLFPGQSHSTLGPHLRQSGILPGVIEAALAGDRRRLGRIMSSARGVARRRLADQLPR</sequence>
<dbReference type="Gene3D" id="3.40.50.1820">
    <property type="entry name" value="alpha/beta hydrolase"/>
    <property type="match status" value="1"/>
</dbReference>
<reference evidence="1 2" key="1">
    <citation type="submission" date="2016-10" db="EMBL/GenBank/DDBJ databases">
        <authorList>
            <person name="de Groot N.N."/>
        </authorList>
    </citation>
    <scope>NUCLEOTIDE SEQUENCE [LARGE SCALE GENOMIC DNA]</scope>
    <source>
        <strain evidence="1 2">DSM 3857</strain>
    </source>
</reference>
<gene>
    <name evidence="1" type="ORF">SAMN04488103_11271</name>
</gene>
<dbReference type="InterPro" id="IPR029058">
    <property type="entry name" value="AB_hydrolase_fold"/>
</dbReference>
<dbReference type="STRING" id="933059.SAMN04488103_11271"/>
<dbReference type="AlphaFoldDB" id="A0A1H8M4I0"/>
<dbReference type="GO" id="GO:0004177">
    <property type="term" value="F:aminopeptidase activity"/>
    <property type="evidence" value="ECO:0007669"/>
    <property type="project" value="UniProtKB-KW"/>
</dbReference>
<dbReference type="Proteomes" id="UP000198761">
    <property type="component" value="Unassembled WGS sequence"/>
</dbReference>
<dbReference type="EMBL" id="FOCE01000012">
    <property type="protein sequence ID" value="SEO12170.1"/>
    <property type="molecule type" value="Genomic_DNA"/>
</dbReference>
<accession>A0A1H8M4I0</accession>
<keyword evidence="1" id="KW-0378">Hydrolase</keyword>
<evidence type="ECO:0000313" key="1">
    <source>
        <dbReference type="EMBL" id="SEO12170.1"/>
    </source>
</evidence>
<keyword evidence="2" id="KW-1185">Reference proteome</keyword>
<keyword evidence="1" id="KW-0645">Protease</keyword>
<dbReference type="SUPFAM" id="SSF53474">
    <property type="entry name" value="alpha/beta-Hydrolases"/>
    <property type="match status" value="1"/>
</dbReference>
<name>A0A1H8M4I0_9RHOB</name>
<protein>
    <submittedName>
        <fullName evidence="1">Serine aminopeptidase, S33</fullName>
    </submittedName>
</protein>
<evidence type="ECO:0000313" key="2">
    <source>
        <dbReference type="Proteomes" id="UP000198761"/>
    </source>
</evidence>
<proteinExistence type="predicted"/>